<comment type="caution">
    <text evidence="1">The sequence shown here is derived from an EMBL/GenBank/DDBJ whole genome shotgun (WGS) entry which is preliminary data.</text>
</comment>
<evidence type="ECO:0000313" key="1">
    <source>
        <dbReference type="EMBL" id="RFA37021.1"/>
    </source>
</evidence>
<proteinExistence type="predicted"/>
<dbReference type="AlphaFoldDB" id="A0A3E0WXX4"/>
<accession>A0A3E0WXX4</accession>
<dbReference type="Pfam" id="PF13289">
    <property type="entry name" value="SIR2_2"/>
    <property type="match status" value="1"/>
</dbReference>
<name>A0A3E0WXX4_9BACI</name>
<gene>
    <name evidence="1" type="ORF">CAI16_02805</name>
</gene>
<dbReference type="SUPFAM" id="SSF52467">
    <property type="entry name" value="DHS-like NAD/FAD-binding domain"/>
    <property type="match status" value="1"/>
</dbReference>
<dbReference type="PIRSF" id="PIRSF014677">
    <property type="entry name" value="UCP014677"/>
    <property type="match status" value="1"/>
</dbReference>
<organism evidence="1 2">
    <name type="scientific">Virgibacillus dokdonensis</name>
    <dbReference type="NCBI Taxonomy" id="302167"/>
    <lineage>
        <taxon>Bacteria</taxon>
        <taxon>Bacillati</taxon>
        <taxon>Bacillota</taxon>
        <taxon>Bacilli</taxon>
        <taxon>Bacillales</taxon>
        <taxon>Bacillaceae</taxon>
        <taxon>Virgibacillus</taxon>
    </lineage>
</organism>
<reference evidence="1 2" key="1">
    <citation type="submission" date="2017-05" db="EMBL/GenBank/DDBJ databases">
        <title>Virgibacillus sp. AK90 isolated from a saltern of Kakinada, India.</title>
        <authorList>
            <person name="Gupta V."/>
            <person name="Sidhu C."/>
            <person name="Korpole S."/>
            <person name="Pinnaka A.K."/>
        </authorList>
    </citation>
    <scope>NUCLEOTIDE SEQUENCE [LARGE SCALE GENOMIC DNA]</scope>
    <source>
        <strain evidence="1 2">AK90</strain>
    </source>
</reference>
<dbReference type="RefSeq" id="WP_116277189.1">
    <property type="nucleotide sequence ID" value="NZ_NFZX01000003.1"/>
</dbReference>
<dbReference type="InterPro" id="IPR011202">
    <property type="entry name" value="UCP014677"/>
</dbReference>
<dbReference type="EMBL" id="NFZX01000003">
    <property type="protein sequence ID" value="RFA37021.1"/>
    <property type="molecule type" value="Genomic_DNA"/>
</dbReference>
<dbReference type="Proteomes" id="UP000256488">
    <property type="component" value="Unassembled WGS sequence"/>
</dbReference>
<dbReference type="InterPro" id="IPR029035">
    <property type="entry name" value="DHS-like_NAD/FAD-binding_dom"/>
</dbReference>
<protein>
    <submittedName>
        <fullName evidence="1">Uncharacterized protein</fullName>
    </submittedName>
</protein>
<evidence type="ECO:0000313" key="2">
    <source>
        <dbReference type="Proteomes" id="UP000256488"/>
    </source>
</evidence>
<sequence length="539" mass="62347">MHILDQLIKNNEYPIIFIGSGMSKRYLADFPTWEELLQEYWNSIGKSRNFYSFLSTLSKDIRKEHPEYNKDRLEFETNISVAQYISEKYNEEFLNGNVKVSGLDYQKAYHQDISAFKYSLSNRFKTYNIKSEMKSELTLFEQVLKKAQIIVTTNYDNFIEDVYSKGGKEELKVYNNNSGFFNDTEGWAELYKIHGSVEECNSIVITKEDYALYDKNKILISAKLISAMVNSPIIFIGYSLKDVNVQNLISDFASQLPNEDSRKSAQRIIVVEREEGEPNIVEKQVREYTYGWNYTLLKTDNYSKLFEKLSKINQGLSPYHVRKYNQVIKKLVVAKGKNGALESVLLTPYELESIESRINAGKPIVLAIGDKATIFKMPNLVTYLKDYFFDKNEFMPEVALSFVARNPSNARIPFLKYINDVEIEELDLTRSEKDKIYTRIDSHGKIDCCITTINKSHQITANSISEIKNFGFGKPKEIDVVVYNIKNIEENELKNYVEEVVENLLPNVGKSPIITPIRRIVTAYDFILNGKTKIPKIER</sequence>